<dbReference type="Proteomes" id="UP000470771">
    <property type="component" value="Unassembled WGS sequence"/>
</dbReference>
<organism evidence="2 3">
    <name type="scientific">Acidiluteibacter ferrifornacis</name>
    <dbReference type="NCBI Taxonomy" id="2692424"/>
    <lineage>
        <taxon>Bacteria</taxon>
        <taxon>Pseudomonadati</taxon>
        <taxon>Bacteroidota</taxon>
        <taxon>Flavobacteriia</taxon>
        <taxon>Flavobacteriales</taxon>
        <taxon>Cryomorphaceae</taxon>
        <taxon>Acidiluteibacter</taxon>
    </lineage>
</organism>
<gene>
    <name evidence="2" type="ORF">GQN54_09735</name>
</gene>
<dbReference type="RefSeq" id="WP_160633348.1">
    <property type="nucleotide sequence ID" value="NZ_WWNE01000007.1"/>
</dbReference>
<accession>A0A6N9NMR7</accession>
<name>A0A6N9NMR7_9FLAO</name>
<dbReference type="AlphaFoldDB" id="A0A6N9NMR7"/>
<dbReference type="Pfam" id="PF13349">
    <property type="entry name" value="DUF4097"/>
    <property type="match status" value="1"/>
</dbReference>
<sequence>MKLIKQLLILIVPLLVSMPLIGQIKVYNVESTIVREFEIGAKTYFSIITNKADIKVITTTEELIKITTVLSSKNENKQLAENDLKLQKHIIHKKSNTISIVNYVEITNGGSKPTSNLQTTFIIEIPHSVIGEFKIKNNFGKIEFSNVAAKAIIESKFCPITITNYEGSLKLDSYYGDVSLNNIEGKLALSTKHSKLNIENHNGDFILKSSFSKINLININPKQTSTIEDDHSEINLSQTCLSCNYILFDLEKSEFNFPSTATVSYSLKEEFKITGSLFNSKPTRIIDIKSNTGIVSLKAISK</sequence>
<reference evidence="2 3" key="1">
    <citation type="submission" date="2019-12" db="EMBL/GenBank/DDBJ databases">
        <authorList>
            <person name="Zhao J."/>
        </authorList>
    </citation>
    <scope>NUCLEOTIDE SEQUENCE [LARGE SCALE GENOMIC DNA]</scope>
    <source>
        <strain evidence="2 3">S-15</strain>
    </source>
</reference>
<protein>
    <recommendedName>
        <fullName evidence="1">DUF4097 domain-containing protein</fullName>
    </recommendedName>
</protein>
<dbReference type="EMBL" id="WWNE01000007">
    <property type="protein sequence ID" value="NBG66397.1"/>
    <property type="molecule type" value="Genomic_DNA"/>
</dbReference>
<proteinExistence type="predicted"/>
<evidence type="ECO:0000313" key="2">
    <source>
        <dbReference type="EMBL" id="NBG66397.1"/>
    </source>
</evidence>
<feature type="domain" description="DUF4097" evidence="1">
    <location>
        <begin position="46"/>
        <end position="237"/>
    </location>
</feature>
<keyword evidence="3" id="KW-1185">Reference proteome</keyword>
<evidence type="ECO:0000259" key="1">
    <source>
        <dbReference type="Pfam" id="PF13349"/>
    </source>
</evidence>
<evidence type="ECO:0000313" key="3">
    <source>
        <dbReference type="Proteomes" id="UP000470771"/>
    </source>
</evidence>
<comment type="caution">
    <text evidence="2">The sequence shown here is derived from an EMBL/GenBank/DDBJ whole genome shotgun (WGS) entry which is preliminary data.</text>
</comment>
<dbReference type="InterPro" id="IPR025164">
    <property type="entry name" value="Toastrack_DUF4097"/>
</dbReference>